<sequence>MQAILPSLPESAPHDGSLLARKKPPQSARSILLRSKVEPRTSRSTARRGNTRPTPASNIWSHVVRVAVQKKKREPTPSDNDGDALSSASVATKELTSLATLLKSSRLRKFKGKSKARPDLEPSNAMRQWALPIHTQPTTAAQEKEDHPDISDDNDLGELARRKQDALTANHGRNLILDEACRAAFTKDAENRSHLELQSLKTWFLKTKLKTCTDFEALQPLELTLLCRRMKLATYYPNEVVFKQGDDGDALYIIFSGMILNACRICHIEKQLGSVDVRVSQKIGGEVIEVVVCELHKGDFFGERSLLRDEPRAATVVTKTMTELVSICREDYNVMLKQDQQDFIDRGKVAPAIAAAVRRVACPLHETYVRILRKKPNLRTKADVALLTTYIETIKFFRALPKAFLRELCSVIELVTVGPNTTIFREGEVGKLFYVIMTGSVDVKVNSVDRRGGKGQMKLINLSEGAHFGELALMKANGLRSATVVTTQLCELLIIAEHDYNNILRKLQKEDMSKRLELLDKIPMFQSVEWTNELLEEICYVLVEQRFPAGSTLYAQGDKAMQMYFVTRGECVLTRTVVDPKTQVAHETTIERLGPFNVVGDDAATGTNFNEVIYRADTVTATTPIDALVLTKYDVFNRLSRGARETLWSHTRAHKAAMVVMDQLYKSLKWKAYTKHVLATEVDGQKLARRLRHRPAPSLDPIAMRPKMSLLESNDLLLVTPPTSSPSSAMTLAKYTTQYNPDITTEDRDHVMALANATECAERAARAADGNPAEYLRYLHDNGETPNDAVKSIISEKDYFSEHYIFSMTTPPLTPRPPPAKKPLHAARASRANLGVPRAPVLLEFAPKIVVINVAHQQLQPVAPHPAFRLAGMFASKEAAETAANAIEEYEAKHVRNGFKAERAIGYYTIDTGKYVLVPSTLECLLSPYYCDQALHGIIDEHTDWNYWRSTRAKHCASRPVTADAIQKLLHDACGHVSQVAAKKSQRPSSVARSVHLHDIVDYHIPIELRDGGSFACVSIVLVAKETTEPVLAVHGCFRTEADALSFAERGKIPQLVDSAMLCVVPMYEWVFFDDAAEWCVSLRKSRDRQLGFDALKKQVASHHAHGVAALPEVPHPVPTWVQEKEQATKIHQLVCVHLGLRLPEADIANDDEGYTPKINSVLDQKLDALRDILTAQHARSANMTLSKVQKMQKMSNLIKAKAGLAKDTASTDTDVASTTTAPN</sequence>
<proteinExistence type="predicted"/>
<dbReference type="SUPFAM" id="SSF51206">
    <property type="entry name" value="cAMP-binding domain-like"/>
    <property type="match status" value="3"/>
</dbReference>
<dbReference type="CDD" id="cd00038">
    <property type="entry name" value="CAP_ED"/>
    <property type="match status" value="3"/>
</dbReference>
<evidence type="ECO:0000313" key="3">
    <source>
        <dbReference type="EMBL" id="EQC36430.1"/>
    </source>
</evidence>
<dbReference type="PROSITE" id="PS00889">
    <property type="entry name" value="CNMP_BINDING_2"/>
    <property type="match status" value="2"/>
</dbReference>
<dbReference type="GeneID" id="19946614"/>
<dbReference type="OrthoDB" id="417078at2759"/>
<evidence type="ECO:0000259" key="2">
    <source>
        <dbReference type="PROSITE" id="PS50042"/>
    </source>
</evidence>
<dbReference type="VEuPathDB" id="FungiDB:SDRG_05887"/>
<feature type="region of interest" description="Disordered" evidence="1">
    <location>
        <begin position="1"/>
        <end position="60"/>
    </location>
</feature>
<dbReference type="PANTHER" id="PTHR23011">
    <property type="entry name" value="CYCLIC NUCLEOTIDE-BINDING DOMAIN CONTAINING PROTEIN"/>
    <property type="match status" value="1"/>
</dbReference>
<dbReference type="EMBL" id="JH767147">
    <property type="protein sequence ID" value="EQC36430.1"/>
    <property type="molecule type" value="Genomic_DNA"/>
</dbReference>
<name>T0QRA3_SAPDV</name>
<evidence type="ECO:0000313" key="4">
    <source>
        <dbReference type="Proteomes" id="UP000030762"/>
    </source>
</evidence>
<dbReference type="AlphaFoldDB" id="T0QRA3"/>
<dbReference type="Proteomes" id="UP000030762">
    <property type="component" value="Unassembled WGS sequence"/>
</dbReference>
<reference evidence="3 4" key="1">
    <citation type="submission" date="2012-04" db="EMBL/GenBank/DDBJ databases">
        <title>The Genome Sequence of Saprolegnia declina VS20.</title>
        <authorList>
            <consortium name="The Broad Institute Genome Sequencing Platform"/>
            <person name="Russ C."/>
            <person name="Nusbaum C."/>
            <person name="Tyler B."/>
            <person name="van West P."/>
            <person name="Dieguez-Uribeondo J."/>
            <person name="de Bruijn I."/>
            <person name="Tripathy S."/>
            <person name="Jiang R."/>
            <person name="Young S.K."/>
            <person name="Zeng Q."/>
            <person name="Gargeya S."/>
            <person name="Fitzgerald M."/>
            <person name="Haas B."/>
            <person name="Abouelleil A."/>
            <person name="Alvarado L."/>
            <person name="Arachchi H.M."/>
            <person name="Berlin A."/>
            <person name="Chapman S.B."/>
            <person name="Goldberg J."/>
            <person name="Griggs A."/>
            <person name="Gujja S."/>
            <person name="Hansen M."/>
            <person name="Howarth C."/>
            <person name="Imamovic A."/>
            <person name="Larimer J."/>
            <person name="McCowen C."/>
            <person name="Montmayeur A."/>
            <person name="Murphy C."/>
            <person name="Neiman D."/>
            <person name="Pearson M."/>
            <person name="Priest M."/>
            <person name="Roberts A."/>
            <person name="Saif S."/>
            <person name="Shea T."/>
            <person name="Sisk P."/>
            <person name="Sykes S."/>
            <person name="Wortman J."/>
            <person name="Nusbaum C."/>
            <person name="Birren B."/>
        </authorList>
    </citation>
    <scope>NUCLEOTIDE SEQUENCE [LARGE SCALE GENOMIC DNA]</scope>
    <source>
        <strain evidence="3 4">VS20</strain>
    </source>
</reference>
<dbReference type="eggNOG" id="KOG0614">
    <property type="taxonomic scope" value="Eukaryota"/>
</dbReference>
<dbReference type="PANTHER" id="PTHR23011:SF28">
    <property type="entry name" value="CYCLIC NUCLEOTIDE-BINDING DOMAIN CONTAINING PROTEIN"/>
    <property type="match status" value="1"/>
</dbReference>
<protein>
    <recommendedName>
        <fullName evidence="2">Cyclic nucleotide-binding domain-containing protein</fullName>
    </recommendedName>
</protein>
<dbReference type="PRINTS" id="PR00103">
    <property type="entry name" value="CAMPKINASE"/>
</dbReference>
<organism evidence="3 4">
    <name type="scientific">Saprolegnia diclina (strain VS20)</name>
    <dbReference type="NCBI Taxonomy" id="1156394"/>
    <lineage>
        <taxon>Eukaryota</taxon>
        <taxon>Sar</taxon>
        <taxon>Stramenopiles</taxon>
        <taxon>Oomycota</taxon>
        <taxon>Saprolegniomycetes</taxon>
        <taxon>Saprolegniales</taxon>
        <taxon>Saprolegniaceae</taxon>
        <taxon>Saprolegnia</taxon>
    </lineage>
</organism>
<feature type="domain" description="Cyclic nucleotide-binding" evidence="2">
    <location>
        <begin position="396"/>
        <end position="504"/>
    </location>
</feature>
<dbReference type="STRING" id="1156394.T0QRA3"/>
<dbReference type="InParanoid" id="T0QRA3"/>
<dbReference type="InterPro" id="IPR000595">
    <property type="entry name" value="cNMP-bd_dom"/>
</dbReference>
<dbReference type="Pfam" id="PF00027">
    <property type="entry name" value="cNMP_binding"/>
    <property type="match status" value="3"/>
</dbReference>
<dbReference type="OMA" id="CFRTEAD"/>
<feature type="domain" description="Cyclic nucleotide-binding" evidence="2">
    <location>
        <begin position="214"/>
        <end position="336"/>
    </location>
</feature>
<keyword evidence="4" id="KW-1185">Reference proteome</keyword>
<dbReference type="SMART" id="SM00100">
    <property type="entry name" value="cNMP"/>
    <property type="match status" value="3"/>
</dbReference>
<dbReference type="InterPro" id="IPR018490">
    <property type="entry name" value="cNMP-bd_dom_sf"/>
</dbReference>
<dbReference type="PROSITE" id="PS50042">
    <property type="entry name" value="CNMP_BINDING_3"/>
    <property type="match status" value="3"/>
</dbReference>
<dbReference type="InterPro" id="IPR018488">
    <property type="entry name" value="cNMP-bd_CS"/>
</dbReference>
<evidence type="ECO:0000256" key="1">
    <source>
        <dbReference type="SAM" id="MobiDB-lite"/>
    </source>
</evidence>
<dbReference type="Gene3D" id="2.60.120.10">
    <property type="entry name" value="Jelly Rolls"/>
    <property type="match status" value="3"/>
</dbReference>
<feature type="domain" description="Cyclic nucleotide-binding" evidence="2">
    <location>
        <begin position="533"/>
        <end position="632"/>
    </location>
</feature>
<gene>
    <name evidence="3" type="ORF">SDRG_05887</name>
</gene>
<accession>T0QRA3</accession>
<dbReference type="InterPro" id="IPR014710">
    <property type="entry name" value="RmlC-like_jellyroll"/>
</dbReference>
<feature type="compositionally biased region" description="Polar residues" evidence="1">
    <location>
        <begin position="51"/>
        <end position="60"/>
    </location>
</feature>
<dbReference type="RefSeq" id="XP_008609851.1">
    <property type="nucleotide sequence ID" value="XM_008611629.1"/>
</dbReference>